<dbReference type="InterPro" id="IPR001279">
    <property type="entry name" value="Metallo-B-lactamas"/>
</dbReference>
<name>A0A510UQR2_9CELL</name>
<evidence type="ECO:0000313" key="2">
    <source>
        <dbReference type="EMBL" id="GEK16919.1"/>
    </source>
</evidence>
<reference evidence="2 3" key="1">
    <citation type="submission" date="2019-07" db="EMBL/GenBank/DDBJ databases">
        <title>Whole genome shotgun sequence of Cellulomonas persica NBRC 101101.</title>
        <authorList>
            <person name="Hosoyama A."/>
            <person name="Uohara A."/>
            <person name="Ohji S."/>
            <person name="Ichikawa N."/>
        </authorList>
    </citation>
    <scope>NUCLEOTIDE SEQUENCE [LARGE SCALE GENOMIC DNA]</scope>
    <source>
        <strain evidence="2 3">NBRC 101101</strain>
    </source>
</reference>
<dbReference type="SMART" id="SM00849">
    <property type="entry name" value="Lactamase_B"/>
    <property type="match status" value="1"/>
</dbReference>
<dbReference type="Proteomes" id="UP000321386">
    <property type="component" value="Unassembled WGS sequence"/>
</dbReference>
<accession>A0A510UQR2</accession>
<dbReference type="PANTHER" id="PTHR43546:SF3">
    <property type="entry name" value="UPF0173 METAL-DEPENDENT HYDROLASE MJ1163"/>
    <property type="match status" value="1"/>
</dbReference>
<evidence type="ECO:0000259" key="1">
    <source>
        <dbReference type="SMART" id="SM00849"/>
    </source>
</evidence>
<dbReference type="PANTHER" id="PTHR43546">
    <property type="entry name" value="UPF0173 METAL-DEPENDENT HYDROLASE MJ1163-RELATED"/>
    <property type="match status" value="1"/>
</dbReference>
<dbReference type="RefSeq" id="WP_146805193.1">
    <property type="nucleotide sequence ID" value="NZ_BJUA01000002.1"/>
</dbReference>
<keyword evidence="2" id="KW-0378">Hydrolase</keyword>
<dbReference type="Pfam" id="PF13483">
    <property type="entry name" value="Lactamase_B_3"/>
    <property type="match status" value="1"/>
</dbReference>
<proteinExistence type="predicted"/>
<protein>
    <submittedName>
        <fullName evidence="2">MBL fold metallo-hydrolase</fullName>
    </submittedName>
</protein>
<comment type="caution">
    <text evidence="2">The sequence shown here is derived from an EMBL/GenBank/DDBJ whole genome shotgun (WGS) entry which is preliminary data.</text>
</comment>
<keyword evidence="3" id="KW-1185">Reference proteome</keyword>
<sequence>MTARLTRWGHSCVRVDEGDRHLVIDPGAFSDLDAALDGVGAILVTHEHVDHLAVDRVASVVTGGVPLWGPRPVLELLRAAGAPETHLHTVAGGDHFQAAGFEVRALGEWHAIVHPDIPRIANVAYLVAGVLHPGDAHVQPADPPDVLLLPAAAPWLLLADAIDNARDVRARRVIPVHDATLNETGLTLVHGLVGRLVRESELVALGTGESIELHDEGVSA</sequence>
<dbReference type="InterPro" id="IPR050114">
    <property type="entry name" value="UPF0173_UPF0282_UlaG_hydrolase"/>
</dbReference>
<dbReference type="EMBL" id="BJUA01000002">
    <property type="protein sequence ID" value="GEK16919.1"/>
    <property type="molecule type" value="Genomic_DNA"/>
</dbReference>
<feature type="domain" description="Metallo-beta-lactamase" evidence="1">
    <location>
        <begin position="9"/>
        <end position="177"/>
    </location>
</feature>
<evidence type="ECO:0000313" key="3">
    <source>
        <dbReference type="Proteomes" id="UP000321386"/>
    </source>
</evidence>
<dbReference type="OrthoDB" id="3190691at2"/>
<dbReference type="SUPFAM" id="SSF56281">
    <property type="entry name" value="Metallo-hydrolase/oxidoreductase"/>
    <property type="match status" value="1"/>
</dbReference>
<organism evidence="2 3">
    <name type="scientific">Cellulomonas persica</name>
    <dbReference type="NCBI Taxonomy" id="76861"/>
    <lineage>
        <taxon>Bacteria</taxon>
        <taxon>Bacillati</taxon>
        <taxon>Actinomycetota</taxon>
        <taxon>Actinomycetes</taxon>
        <taxon>Micrococcales</taxon>
        <taxon>Cellulomonadaceae</taxon>
        <taxon>Cellulomonas</taxon>
    </lineage>
</organism>
<dbReference type="AlphaFoldDB" id="A0A510UQR2"/>
<dbReference type="InterPro" id="IPR036866">
    <property type="entry name" value="RibonucZ/Hydroxyglut_hydro"/>
</dbReference>
<dbReference type="Gene3D" id="3.60.15.10">
    <property type="entry name" value="Ribonuclease Z/Hydroxyacylglutathione hydrolase-like"/>
    <property type="match status" value="1"/>
</dbReference>
<gene>
    <name evidence="2" type="ORF">CPE01_06520</name>
</gene>
<dbReference type="GO" id="GO:0016787">
    <property type="term" value="F:hydrolase activity"/>
    <property type="evidence" value="ECO:0007669"/>
    <property type="project" value="UniProtKB-KW"/>
</dbReference>